<evidence type="ECO:0000313" key="2">
    <source>
        <dbReference type="EMBL" id="NVO58720.1"/>
    </source>
</evidence>
<feature type="transmembrane region" description="Helical" evidence="1">
    <location>
        <begin position="12"/>
        <end position="32"/>
    </location>
</feature>
<comment type="caution">
    <text evidence="2">The sequence shown here is derived from an EMBL/GenBank/DDBJ whole genome shotgun (WGS) entry which is preliminary data.</text>
</comment>
<feature type="non-terminal residue" evidence="2">
    <location>
        <position position="1"/>
    </location>
</feature>
<feature type="transmembrane region" description="Helical" evidence="1">
    <location>
        <begin position="137"/>
        <end position="154"/>
    </location>
</feature>
<dbReference type="InterPro" id="IPR036397">
    <property type="entry name" value="RNaseH_sf"/>
</dbReference>
<dbReference type="RefSeq" id="WP_176867778.1">
    <property type="nucleotide sequence ID" value="NZ_JABXWT010000093.1"/>
</dbReference>
<dbReference type="EMBL" id="JABXWT010000093">
    <property type="protein sequence ID" value="NVO58720.1"/>
    <property type="molecule type" value="Genomic_DNA"/>
</dbReference>
<reference evidence="2 3" key="1">
    <citation type="submission" date="2020-06" db="EMBL/GenBank/DDBJ databases">
        <authorList>
            <person name="Cao W.R."/>
        </authorList>
    </citation>
    <scope>NUCLEOTIDE SEQUENCE [LARGE SCALE GENOMIC DNA]</scope>
    <source>
        <strain evidence="2 3">B1Z28</strain>
    </source>
</reference>
<organism evidence="2 3">
    <name type="scientific">Ruegeria haliotis</name>
    <dbReference type="NCBI Taxonomy" id="2747601"/>
    <lineage>
        <taxon>Bacteria</taxon>
        <taxon>Pseudomonadati</taxon>
        <taxon>Pseudomonadota</taxon>
        <taxon>Alphaproteobacteria</taxon>
        <taxon>Rhodobacterales</taxon>
        <taxon>Roseobacteraceae</taxon>
        <taxon>Ruegeria</taxon>
    </lineage>
</organism>
<keyword evidence="1" id="KW-1133">Transmembrane helix</keyword>
<dbReference type="InterPro" id="IPR012337">
    <property type="entry name" value="RNaseH-like_sf"/>
</dbReference>
<evidence type="ECO:0000313" key="3">
    <source>
        <dbReference type="Proteomes" id="UP000630805"/>
    </source>
</evidence>
<sequence length="158" mass="19164">YIIKGILFLLKLYKFISLVIIRNILIGIFDFEIYKNIIINKLDVYVLGFKILGEKNLIMFYIEKDLLSYNLVIKCIKFMLIFKYNGFIFFVYNFSGFDVYYLLKILIEYNEKNNNYFILKFYFRIGKIIKLKIGFKLFKINIIYIIFVDSYFLLNKSL</sequence>
<name>A0ABX2PWY2_9RHOB</name>
<evidence type="ECO:0000256" key="1">
    <source>
        <dbReference type="SAM" id="Phobius"/>
    </source>
</evidence>
<dbReference type="SUPFAM" id="SSF53098">
    <property type="entry name" value="Ribonuclease H-like"/>
    <property type="match status" value="1"/>
</dbReference>
<keyword evidence="1" id="KW-0472">Membrane</keyword>
<feature type="transmembrane region" description="Helical" evidence="1">
    <location>
        <begin position="82"/>
        <end position="103"/>
    </location>
</feature>
<dbReference type="Gene3D" id="3.30.420.10">
    <property type="entry name" value="Ribonuclease H-like superfamily/Ribonuclease H"/>
    <property type="match status" value="1"/>
</dbReference>
<gene>
    <name evidence="2" type="ORF">HW561_23430</name>
</gene>
<protein>
    <submittedName>
        <fullName evidence="2">Uncharacterized protein</fullName>
    </submittedName>
</protein>
<dbReference type="Proteomes" id="UP000630805">
    <property type="component" value="Unassembled WGS sequence"/>
</dbReference>
<accession>A0ABX2PWY2</accession>
<keyword evidence="1" id="KW-0812">Transmembrane</keyword>
<keyword evidence="3" id="KW-1185">Reference proteome</keyword>
<proteinExistence type="predicted"/>